<comment type="caution">
    <text evidence="2">The sequence shown here is derived from an EMBL/GenBank/DDBJ whole genome shotgun (WGS) entry which is preliminary data.</text>
</comment>
<accession>A0AAN9FV18</accession>
<evidence type="ECO:0000313" key="3">
    <source>
        <dbReference type="Proteomes" id="UP001381693"/>
    </source>
</evidence>
<evidence type="ECO:0000313" key="2">
    <source>
        <dbReference type="EMBL" id="KAK7087032.1"/>
    </source>
</evidence>
<reference evidence="2 3" key="1">
    <citation type="submission" date="2023-11" db="EMBL/GenBank/DDBJ databases">
        <title>Halocaridina rubra genome assembly.</title>
        <authorList>
            <person name="Smith C."/>
        </authorList>
    </citation>
    <scope>NUCLEOTIDE SEQUENCE [LARGE SCALE GENOMIC DNA]</scope>
    <source>
        <strain evidence="2">EP-1</strain>
        <tissue evidence="2">Whole</tissue>
    </source>
</reference>
<organism evidence="2 3">
    <name type="scientific">Halocaridina rubra</name>
    <name type="common">Hawaiian red shrimp</name>
    <dbReference type="NCBI Taxonomy" id="373956"/>
    <lineage>
        <taxon>Eukaryota</taxon>
        <taxon>Metazoa</taxon>
        <taxon>Ecdysozoa</taxon>
        <taxon>Arthropoda</taxon>
        <taxon>Crustacea</taxon>
        <taxon>Multicrustacea</taxon>
        <taxon>Malacostraca</taxon>
        <taxon>Eumalacostraca</taxon>
        <taxon>Eucarida</taxon>
        <taxon>Decapoda</taxon>
        <taxon>Pleocyemata</taxon>
        <taxon>Caridea</taxon>
        <taxon>Atyoidea</taxon>
        <taxon>Atyidae</taxon>
        <taxon>Halocaridina</taxon>
    </lineage>
</organism>
<dbReference type="AlphaFoldDB" id="A0AAN9FV18"/>
<keyword evidence="3" id="KW-1185">Reference proteome</keyword>
<keyword evidence="1" id="KW-0812">Transmembrane</keyword>
<proteinExistence type="predicted"/>
<sequence length="69" mass="7651">MLQITPLGKVLLGWCIAFITGVAVVFGMYNYNQLGDFPGYHWAASIFYAGLHRFAWGVALAWVGREPST</sequence>
<keyword evidence="1" id="KW-1133">Transmembrane helix</keyword>
<protein>
    <submittedName>
        <fullName evidence="2">Uncharacterized protein</fullName>
    </submittedName>
</protein>
<dbReference type="Proteomes" id="UP001381693">
    <property type="component" value="Unassembled WGS sequence"/>
</dbReference>
<name>A0AAN9FV18_HALRR</name>
<dbReference type="EMBL" id="JAXCGZ010000018">
    <property type="protein sequence ID" value="KAK7087032.1"/>
    <property type="molecule type" value="Genomic_DNA"/>
</dbReference>
<feature type="transmembrane region" description="Helical" evidence="1">
    <location>
        <begin position="7"/>
        <end position="29"/>
    </location>
</feature>
<gene>
    <name evidence="2" type="ORF">SK128_004611</name>
</gene>
<keyword evidence="1" id="KW-0472">Membrane</keyword>
<feature type="transmembrane region" description="Helical" evidence="1">
    <location>
        <begin position="41"/>
        <end position="63"/>
    </location>
</feature>
<evidence type="ECO:0000256" key="1">
    <source>
        <dbReference type="SAM" id="Phobius"/>
    </source>
</evidence>